<comment type="caution">
    <text evidence="1">The sequence shown here is derived from an EMBL/GenBank/DDBJ whole genome shotgun (WGS) entry which is preliminary data.</text>
</comment>
<name>A0ACC0WQS5_9STRA</name>
<proteinExistence type="predicted"/>
<organism evidence="1 2">
    <name type="scientific">Peronosclerospora sorghi</name>
    <dbReference type="NCBI Taxonomy" id="230839"/>
    <lineage>
        <taxon>Eukaryota</taxon>
        <taxon>Sar</taxon>
        <taxon>Stramenopiles</taxon>
        <taxon>Oomycota</taxon>
        <taxon>Peronosporomycetes</taxon>
        <taxon>Peronosporales</taxon>
        <taxon>Peronosporaceae</taxon>
        <taxon>Peronosclerospora</taxon>
    </lineage>
</organism>
<sequence>MDMDNLGENQPGVSVEIDGPVTTLEPDMDQFMEQARVLKRDGREPTPSDNPLEEAAGAKRQRTGLRDRSTIRKPKRYDDYVMSAFAATRVLGPSGKPILASQLKLPRNNREASRSKFADLFQMTQAYEGITTTSTVPSSRHGKSSVNLLGEQAIARPFGSRGSFYQYNRKKFDAKTNAKTFHGSFLVMLKTPKATALGTSRPTVS</sequence>
<dbReference type="EMBL" id="CM047580">
    <property type="protein sequence ID" value="KAI9920942.1"/>
    <property type="molecule type" value="Genomic_DNA"/>
</dbReference>
<dbReference type="Proteomes" id="UP001163321">
    <property type="component" value="Chromosome 1"/>
</dbReference>
<evidence type="ECO:0000313" key="1">
    <source>
        <dbReference type="EMBL" id="KAI9920942.1"/>
    </source>
</evidence>
<protein>
    <submittedName>
        <fullName evidence="1">Uncharacterized protein</fullName>
    </submittedName>
</protein>
<gene>
    <name evidence="1" type="ORF">PsorP6_001964</name>
</gene>
<evidence type="ECO:0000313" key="2">
    <source>
        <dbReference type="Proteomes" id="UP001163321"/>
    </source>
</evidence>
<reference evidence="1 2" key="1">
    <citation type="journal article" date="2022" name="bioRxiv">
        <title>The genome of the oomycete Peronosclerospora sorghi, a cosmopolitan pathogen of maize and sorghum, is inflated with dispersed pseudogenes.</title>
        <authorList>
            <person name="Fletcher K."/>
            <person name="Martin F."/>
            <person name="Isakeit T."/>
            <person name="Cavanaugh K."/>
            <person name="Magill C."/>
            <person name="Michelmore R."/>
        </authorList>
    </citation>
    <scope>NUCLEOTIDE SEQUENCE [LARGE SCALE GENOMIC DNA]</scope>
    <source>
        <strain evidence="1">P6</strain>
    </source>
</reference>
<accession>A0ACC0WQS5</accession>
<keyword evidence="2" id="KW-1185">Reference proteome</keyword>